<accession>A0ABT6TG59</accession>
<keyword evidence="5" id="KW-0472">Membrane</keyword>
<dbReference type="EMBL" id="JAGRPV010000001">
    <property type="protein sequence ID" value="MDI4645556.1"/>
    <property type="molecule type" value="Genomic_DNA"/>
</dbReference>
<evidence type="ECO:0000256" key="6">
    <source>
        <dbReference type="SAM" id="Coils"/>
    </source>
</evidence>
<dbReference type="Pfam" id="PF00350">
    <property type="entry name" value="Dynamin_N"/>
    <property type="match status" value="2"/>
</dbReference>
<feature type="domain" description="Dynamin N-terminal" evidence="7">
    <location>
        <begin position="647"/>
        <end position="878"/>
    </location>
</feature>
<evidence type="ECO:0000256" key="1">
    <source>
        <dbReference type="ARBA" id="ARBA00004370"/>
    </source>
</evidence>
<name>A0ABT6TG59_9BACL</name>
<dbReference type="PANTHER" id="PTHR10465:SF0">
    <property type="entry name" value="SARCALUMENIN"/>
    <property type="match status" value="1"/>
</dbReference>
<dbReference type="Gene3D" id="3.40.50.300">
    <property type="entry name" value="P-loop containing nucleotide triphosphate hydrolases"/>
    <property type="match status" value="2"/>
</dbReference>
<proteinExistence type="predicted"/>
<reference evidence="8" key="1">
    <citation type="submission" date="2023-04" db="EMBL/GenBank/DDBJ databases">
        <title>Comparative genomic analysis of Cohnella hashimotonis sp. nov., isolated from the International Space Station.</title>
        <authorList>
            <person name="Venkateswaran K."/>
            <person name="Simpson A."/>
        </authorList>
    </citation>
    <scope>NUCLEOTIDE SEQUENCE</scope>
    <source>
        <strain evidence="8">F6_2S_P_1</strain>
    </source>
</reference>
<dbReference type="InterPro" id="IPR045063">
    <property type="entry name" value="Dynamin_N"/>
</dbReference>
<dbReference type="PANTHER" id="PTHR10465">
    <property type="entry name" value="TRANSMEMBRANE GTPASE FZO1"/>
    <property type="match status" value="1"/>
</dbReference>
<evidence type="ECO:0000313" key="8">
    <source>
        <dbReference type="EMBL" id="MDI4645556.1"/>
    </source>
</evidence>
<protein>
    <submittedName>
        <fullName evidence="8">Dynamin family protein</fullName>
    </submittedName>
</protein>
<dbReference type="CDD" id="cd09912">
    <property type="entry name" value="DLP_2"/>
    <property type="match status" value="2"/>
</dbReference>
<keyword evidence="9" id="KW-1185">Reference proteome</keyword>
<dbReference type="InterPro" id="IPR027094">
    <property type="entry name" value="Mitofusin_fam"/>
</dbReference>
<dbReference type="InterPro" id="IPR027417">
    <property type="entry name" value="P-loop_NTPase"/>
</dbReference>
<organism evidence="8 9">
    <name type="scientific">Cohnella hashimotonis</name>
    <dbReference type="NCBI Taxonomy" id="2826895"/>
    <lineage>
        <taxon>Bacteria</taxon>
        <taxon>Bacillati</taxon>
        <taxon>Bacillota</taxon>
        <taxon>Bacilli</taxon>
        <taxon>Bacillales</taxon>
        <taxon>Paenibacillaceae</taxon>
        <taxon>Cohnella</taxon>
    </lineage>
</organism>
<gene>
    <name evidence="8" type="ORF">KB449_11315</name>
</gene>
<feature type="domain" description="Dynamin N-terminal" evidence="7">
    <location>
        <begin position="60"/>
        <end position="215"/>
    </location>
</feature>
<comment type="subcellular location">
    <subcellularLocation>
        <location evidence="1">Membrane</location>
    </subcellularLocation>
</comment>
<evidence type="ECO:0000256" key="2">
    <source>
        <dbReference type="ARBA" id="ARBA00022741"/>
    </source>
</evidence>
<dbReference type="RefSeq" id="WP_282908469.1">
    <property type="nucleotide sequence ID" value="NZ_JAGRPV010000001.1"/>
</dbReference>
<keyword evidence="4" id="KW-0342">GTP-binding</keyword>
<dbReference type="SUPFAM" id="SSF52540">
    <property type="entry name" value="P-loop containing nucleoside triphosphate hydrolases"/>
    <property type="match status" value="2"/>
</dbReference>
<keyword evidence="3" id="KW-0378">Hydrolase</keyword>
<comment type="caution">
    <text evidence="8">The sequence shown here is derived from an EMBL/GenBank/DDBJ whole genome shotgun (WGS) entry which is preliminary data.</text>
</comment>
<evidence type="ECO:0000259" key="7">
    <source>
        <dbReference type="Pfam" id="PF00350"/>
    </source>
</evidence>
<sequence length="1233" mass="132212">MTAGKMETVTERPVAADGSLKGYSEALQRMAQAALEAGDASTSGKLTELAGKLSLDIATLAFCGHFSAGKSTLVNALCGAQLLPSSPIPTSANVVTIANGEPAVKVEFVGKDGSVKEIPGVSVERLGDLAVDGEGVSSIDVRYPIPLLGQSLALVDTPGVDSTDGAHRAATESALHLADVVFYVTDYNHVLSDVNFRFLRMLHQWGKPTYLIVNQIDKHRESEVRFEAFREGLASALEAWRIELAGLLFLSMRRPDHPLSQMSELLRVIEALKGEKEKLLLHSADRSAVHLAGEFKEGILQRQAQLRETLLAQAGGESGLAELVQRRGALAAELEAAKTAGERQLDGLKRELDQLLGNAGLTPAETREKARAVLESRQAGFKVGWLGSGAKTEAERERRLQELALDFSAQAEANLHVHVRAMLRREARSAGIGDPAWEASLEATFPAPDASWMASLVKPGAGAGGDATLQYASELSAEWKRKVRKTSLERFEDIVASRQPEREAAAAELAGAVNELDERQQAADGLRALDAEADAAERKLVEMLPIEGVADLAELKLPAPATLGEQIGSQPVPMDAAPSLNLSMAGGEAAAEEAAEAGESASYGASAGAAAILERGAAMLAPFPELARQRDALSAKAAQLRDSRFTIALFGAFSAGKSSFANALVGQPALPVSPNPTTATINRIVAPAEDAPHGTARIYMKEADDMRSDLAHSLSRLGVRERDIEAASGPAELFALASRMSPDDIHPRGRPHLAFLRAAARGWERYGPLLGTSFTAEGADYRRYVADEEASCFVASADLHVDSPLTRSGAVLVDTPGADSINARHTGVAFEYIKNADAVLFVTYYNHAFTEADRSFLHQLGSVKDAFELDKMFFVLNAADLATSAEELAGVAAHVESQLLKHGIRQPRIYPVSSLLGLEAKLAGDAAGRRNSGLADFEAAFRRFADEELGSLALASARKQLDRIGARIDGLLGTASEDAASRQASAAVMLQAAETLREAWTAGTPGAAIQPLVEELGEQLYHLRRRVQYRFGEHFMTAFHPSVLQDDGRDLRKLIVSCWLDLKRGVGEDLQQELRSASLRMETALGRVIGRQVEDGIARAGLGSFETEAPAAPSLALPVPEPFGAGPDWETRKLWQAFRSPKHFFEREGSAALRNESEAALFQAADAWIAGIREAWTARLAAAFEEELQAVAFRLSAELTAYADGVRHALETPGLEDALRRLQSEWQTLKSGV</sequence>
<evidence type="ECO:0000256" key="3">
    <source>
        <dbReference type="ARBA" id="ARBA00022801"/>
    </source>
</evidence>
<evidence type="ECO:0000313" key="9">
    <source>
        <dbReference type="Proteomes" id="UP001161691"/>
    </source>
</evidence>
<evidence type="ECO:0000256" key="5">
    <source>
        <dbReference type="ARBA" id="ARBA00023136"/>
    </source>
</evidence>
<keyword evidence="2" id="KW-0547">Nucleotide-binding</keyword>
<keyword evidence="6" id="KW-0175">Coiled coil</keyword>
<feature type="coiled-coil region" evidence="6">
    <location>
        <begin position="320"/>
        <end position="358"/>
    </location>
</feature>
<evidence type="ECO:0000256" key="4">
    <source>
        <dbReference type="ARBA" id="ARBA00023134"/>
    </source>
</evidence>
<dbReference type="Proteomes" id="UP001161691">
    <property type="component" value="Unassembled WGS sequence"/>
</dbReference>